<sequence length="64" mass="7220">MNTKTATRACQACAFWNKLEDDAGECRRHAPQTVAFEVDEEVKFESMFPVTAGDDWCGDFQKAD</sequence>
<gene>
    <name evidence="1" type="ORF">OKA05_16665</name>
</gene>
<dbReference type="EMBL" id="JAPDDT010000007">
    <property type="protein sequence ID" value="MCW1924201.1"/>
    <property type="molecule type" value="Genomic_DNA"/>
</dbReference>
<name>A0ABT3GL60_9BACT</name>
<organism evidence="1 2">
    <name type="scientific">Luteolibacter arcticus</name>
    <dbReference type="NCBI Taxonomy" id="1581411"/>
    <lineage>
        <taxon>Bacteria</taxon>
        <taxon>Pseudomonadati</taxon>
        <taxon>Verrucomicrobiota</taxon>
        <taxon>Verrucomicrobiia</taxon>
        <taxon>Verrucomicrobiales</taxon>
        <taxon>Verrucomicrobiaceae</taxon>
        <taxon>Luteolibacter</taxon>
    </lineage>
</organism>
<evidence type="ECO:0008006" key="3">
    <source>
        <dbReference type="Google" id="ProtNLM"/>
    </source>
</evidence>
<proteinExistence type="predicted"/>
<evidence type="ECO:0000313" key="2">
    <source>
        <dbReference type="Proteomes" id="UP001320876"/>
    </source>
</evidence>
<accession>A0ABT3GL60</accession>
<protein>
    <recommendedName>
        <fullName evidence="3">Benzylsuccinate synthase</fullName>
    </recommendedName>
</protein>
<comment type="caution">
    <text evidence="1">The sequence shown here is derived from an EMBL/GenBank/DDBJ whole genome shotgun (WGS) entry which is preliminary data.</text>
</comment>
<evidence type="ECO:0000313" key="1">
    <source>
        <dbReference type="EMBL" id="MCW1924201.1"/>
    </source>
</evidence>
<dbReference type="Proteomes" id="UP001320876">
    <property type="component" value="Unassembled WGS sequence"/>
</dbReference>
<dbReference type="RefSeq" id="WP_264488309.1">
    <property type="nucleotide sequence ID" value="NZ_JAPDDT010000007.1"/>
</dbReference>
<reference evidence="1 2" key="1">
    <citation type="submission" date="2022-10" db="EMBL/GenBank/DDBJ databases">
        <title>Luteolibacter arcticus strain CCTCC AB 2014275, whole genome shotgun sequencing project.</title>
        <authorList>
            <person name="Zhao G."/>
            <person name="Shen L."/>
        </authorList>
    </citation>
    <scope>NUCLEOTIDE SEQUENCE [LARGE SCALE GENOMIC DNA]</scope>
    <source>
        <strain evidence="1 2">CCTCC AB 2014275</strain>
    </source>
</reference>
<keyword evidence="2" id="KW-1185">Reference proteome</keyword>